<dbReference type="InterPro" id="IPR022894">
    <property type="entry name" value="Oligoribonuclease"/>
</dbReference>
<dbReference type="EMBL" id="VOHM01000009">
    <property type="protein sequence ID" value="TWT26490.1"/>
    <property type="molecule type" value="Genomic_DNA"/>
</dbReference>
<evidence type="ECO:0000256" key="3">
    <source>
        <dbReference type="ARBA" id="ARBA00022722"/>
    </source>
</evidence>
<evidence type="ECO:0000256" key="5">
    <source>
        <dbReference type="ARBA" id="ARBA00022839"/>
    </source>
</evidence>
<feature type="domain" description="Exonuclease" evidence="9">
    <location>
        <begin position="9"/>
        <end position="184"/>
    </location>
</feature>
<evidence type="ECO:0000256" key="8">
    <source>
        <dbReference type="HAMAP-Rule" id="MF_00045"/>
    </source>
</evidence>
<dbReference type="HAMAP" id="MF_00045">
    <property type="entry name" value="Oligoribonuclease"/>
    <property type="match status" value="1"/>
</dbReference>
<dbReference type="PANTHER" id="PTHR11046:SF0">
    <property type="entry name" value="OLIGORIBONUCLEASE, MITOCHONDRIAL"/>
    <property type="match status" value="1"/>
</dbReference>
<keyword evidence="3 8" id="KW-0540">Nuclease</keyword>
<dbReference type="RefSeq" id="WP_146324105.1">
    <property type="nucleotide sequence ID" value="NZ_BAABLR010000074.1"/>
</dbReference>
<evidence type="ECO:0000259" key="9">
    <source>
        <dbReference type="SMART" id="SM00479"/>
    </source>
</evidence>
<dbReference type="Gene3D" id="3.30.420.10">
    <property type="entry name" value="Ribonuclease H-like superfamily/Ribonuclease H"/>
    <property type="match status" value="1"/>
</dbReference>
<sequence length="210" mass="23926">MEIPPKNDRLVWIDLEMTGLDPKRHVIVEVAALVTDAQLNIIGEGVDLVIHATEEELREMDGFVAEMHRSSGLIDQIRESEITLQDAENAVLALVEKHCEKDHPAPLAGNSIATDRTFIRQYMPRLDAALHYRMVDVSSIKELARRWYPRAYYNQPTKGMAHRALADIVESIRELDYYRRSVFTPAPGVTTDQALEASRESTHAYQQFLQ</sequence>
<dbReference type="OrthoDB" id="9801329at2"/>
<feature type="active site" evidence="8">
    <location>
        <position position="132"/>
    </location>
</feature>
<gene>
    <name evidence="8" type="primary">orn</name>
    <name evidence="10" type="ORF">FRX94_05360</name>
</gene>
<dbReference type="PANTHER" id="PTHR11046">
    <property type="entry name" value="OLIGORIBONUCLEASE, MITOCHONDRIAL"/>
    <property type="match status" value="1"/>
</dbReference>
<dbReference type="EC" id="3.1.-.-" evidence="8"/>
<keyword evidence="5 8" id="KW-0269">Exonuclease</keyword>
<evidence type="ECO:0000256" key="4">
    <source>
        <dbReference type="ARBA" id="ARBA00022801"/>
    </source>
</evidence>
<organism evidence="10 11">
    <name type="scientific">Corynebacterium canis</name>
    <dbReference type="NCBI Taxonomy" id="679663"/>
    <lineage>
        <taxon>Bacteria</taxon>
        <taxon>Bacillati</taxon>
        <taxon>Actinomycetota</taxon>
        <taxon>Actinomycetes</taxon>
        <taxon>Mycobacteriales</taxon>
        <taxon>Corynebacteriaceae</taxon>
        <taxon>Corynebacterium</taxon>
    </lineage>
</organism>
<evidence type="ECO:0000256" key="1">
    <source>
        <dbReference type="ARBA" id="ARBA00009921"/>
    </source>
</evidence>
<keyword evidence="4 8" id="KW-0378">Hydrolase</keyword>
<dbReference type="Pfam" id="PF00929">
    <property type="entry name" value="RNase_T"/>
    <property type="match status" value="1"/>
</dbReference>
<dbReference type="GO" id="GO:0003676">
    <property type="term" value="F:nucleic acid binding"/>
    <property type="evidence" value="ECO:0007669"/>
    <property type="project" value="InterPro"/>
</dbReference>
<evidence type="ECO:0000313" key="11">
    <source>
        <dbReference type="Proteomes" id="UP000320791"/>
    </source>
</evidence>
<dbReference type="GO" id="GO:0000175">
    <property type="term" value="F:3'-5'-RNA exonuclease activity"/>
    <property type="evidence" value="ECO:0007669"/>
    <property type="project" value="InterPro"/>
</dbReference>
<reference evidence="10 11" key="1">
    <citation type="submission" date="2019-08" db="EMBL/GenBank/DDBJ databases">
        <authorList>
            <person name="Lei W."/>
        </authorList>
    </citation>
    <scope>NUCLEOTIDE SEQUENCE [LARGE SCALE GENOMIC DNA]</scope>
    <source>
        <strain evidence="10 11">CCUG 58627</strain>
    </source>
</reference>
<dbReference type="Proteomes" id="UP000320791">
    <property type="component" value="Unassembled WGS sequence"/>
</dbReference>
<dbReference type="FunFam" id="3.30.420.10:FF:000003">
    <property type="entry name" value="Oligoribonuclease"/>
    <property type="match status" value="1"/>
</dbReference>
<comment type="similarity">
    <text evidence="1 8">Belongs to the oligoribonuclease family.</text>
</comment>
<comment type="caution">
    <text evidence="10">The sequence shown here is derived from an EMBL/GenBank/DDBJ whole genome shotgun (WGS) entry which is preliminary data.</text>
</comment>
<evidence type="ECO:0000256" key="6">
    <source>
        <dbReference type="ARBA" id="ARBA00057155"/>
    </source>
</evidence>
<keyword evidence="2 8" id="KW-0963">Cytoplasm</keyword>
<protein>
    <recommendedName>
        <fullName evidence="7 8">Oligoribonuclease</fullName>
        <ecNumber evidence="8">3.1.-.-</ecNumber>
    </recommendedName>
</protein>
<evidence type="ECO:0000256" key="7">
    <source>
        <dbReference type="ARBA" id="ARBA00070964"/>
    </source>
</evidence>
<accession>A0A5C5UM88</accession>
<evidence type="ECO:0000313" key="10">
    <source>
        <dbReference type="EMBL" id="TWT26490.1"/>
    </source>
</evidence>
<comment type="subcellular location">
    <subcellularLocation>
        <location evidence="8">Cytoplasm</location>
    </subcellularLocation>
</comment>
<dbReference type="CDD" id="cd06135">
    <property type="entry name" value="Orn"/>
    <property type="match status" value="1"/>
</dbReference>
<dbReference type="InterPro" id="IPR013520">
    <property type="entry name" value="Ribonucl_H"/>
</dbReference>
<name>A0A5C5UM88_9CORY</name>
<dbReference type="NCBIfam" id="NF003765">
    <property type="entry name" value="PRK05359.1"/>
    <property type="match status" value="1"/>
</dbReference>
<dbReference type="InterPro" id="IPR036397">
    <property type="entry name" value="RNaseH_sf"/>
</dbReference>
<proteinExistence type="inferred from homology"/>
<keyword evidence="11" id="KW-1185">Reference proteome</keyword>
<dbReference type="GO" id="GO:0005737">
    <property type="term" value="C:cytoplasm"/>
    <property type="evidence" value="ECO:0007669"/>
    <property type="project" value="UniProtKB-SubCell"/>
</dbReference>
<dbReference type="InterPro" id="IPR012337">
    <property type="entry name" value="RNaseH-like_sf"/>
</dbReference>
<evidence type="ECO:0000256" key="2">
    <source>
        <dbReference type="ARBA" id="ARBA00022490"/>
    </source>
</evidence>
<comment type="function">
    <text evidence="6 8">3'-to-5' exoribonuclease specific for small oligoribonucleotides.</text>
</comment>
<dbReference type="SMART" id="SM00479">
    <property type="entry name" value="EXOIII"/>
    <property type="match status" value="1"/>
</dbReference>
<dbReference type="SUPFAM" id="SSF53098">
    <property type="entry name" value="Ribonuclease H-like"/>
    <property type="match status" value="1"/>
</dbReference>
<dbReference type="AlphaFoldDB" id="A0A5C5UM88"/>